<dbReference type="EMBL" id="CP037867">
    <property type="protein sequence ID" value="QBM28298.1"/>
    <property type="molecule type" value="Genomic_DNA"/>
</dbReference>
<accession>A0A4P6X1A8</accession>
<protein>
    <submittedName>
        <fullName evidence="1">Uncharacterized protein</fullName>
    </submittedName>
</protein>
<proteinExistence type="predicted"/>
<dbReference type="RefSeq" id="WP_133156655.1">
    <property type="nucleotide sequence ID" value="NZ_CP037867.1"/>
</dbReference>
<sequence length="76" mass="7946">MSAKLFYRLVDAAAEKVYRAATVLGPAVGGAVLDGMARGAAHGSRNEAVLGSDFPDATDVTHLNWDATYGHTVGRK</sequence>
<evidence type="ECO:0000313" key="1">
    <source>
        <dbReference type="EMBL" id="QBM28298.1"/>
    </source>
</evidence>
<dbReference type="Proteomes" id="UP000293912">
    <property type="component" value="Chromosome"/>
</dbReference>
<name>A0A4P6X1A8_HYDPS</name>
<evidence type="ECO:0000313" key="2">
    <source>
        <dbReference type="Proteomes" id="UP000293912"/>
    </source>
</evidence>
<gene>
    <name evidence="1" type="ORF">HPF_11415</name>
</gene>
<dbReference type="AlphaFoldDB" id="A0A4P6X1A8"/>
<keyword evidence="2" id="KW-1185">Reference proteome</keyword>
<organism evidence="1 2">
    <name type="scientific">Hydrogenophaga pseudoflava</name>
    <name type="common">Pseudomonas carboxydoflava</name>
    <dbReference type="NCBI Taxonomy" id="47421"/>
    <lineage>
        <taxon>Bacteria</taxon>
        <taxon>Pseudomonadati</taxon>
        <taxon>Pseudomonadota</taxon>
        <taxon>Betaproteobacteria</taxon>
        <taxon>Burkholderiales</taxon>
        <taxon>Comamonadaceae</taxon>
        <taxon>Hydrogenophaga</taxon>
    </lineage>
</organism>
<reference evidence="1 2" key="1">
    <citation type="submission" date="2019-03" db="EMBL/GenBank/DDBJ databases">
        <authorList>
            <person name="Sebastian G."/>
            <person name="Baumann P."/>
            <person name="Ruckert C."/>
            <person name="Kalinowski J."/>
            <person name="Nebel B."/>
            <person name="Takors R."/>
            <person name="Blombach B."/>
        </authorList>
    </citation>
    <scope>NUCLEOTIDE SEQUENCE [LARGE SCALE GENOMIC DNA]</scope>
    <source>
        <strain evidence="1 2">DSM 1084</strain>
    </source>
</reference>
<dbReference type="KEGG" id="hpse:HPF_11415"/>